<dbReference type="Gene3D" id="3.90.1640.10">
    <property type="entry name" value="inorganic pyrophosphatase (n-terminal core)"/>
    <property type="match status" value="1"/>
</dbReference>
<dbReference type="STRING" id="1261640.BHK98_00530"/>
<dbReference type="Proteomes" id="UP000187404">
    <property type="component" value="Unassembled WGS sequence"/>
</dbReference>
<evidence type="ECO:0000259" key="2">
    <source>
        <dbReference type="Pfam" id="PF02272"/>
    </source>
</evidence>
<proteinExistence type="predicted"/>
<dbReference type="InterPro" id="IPR038763">
    <property type="entry name" value="DHH_sf"/>
</dbReference>
<dbReference type="GO" id="GO:0003676">
    <property type="term" value="F:nucleic acid binding"/>
    <property type="evidence" value="ECO:0007669"/>
    <property type="project" value="InterPro"/>
</dbReference>
<dbReference type="PANTHER" id="PTHR47618">
    <property type="entry name" value="BIFUNCTIONAL OLIGORIBONUCLEASE AND PAP PHOSPHATASE NRNA"/>
    <property type="match status" value="1"/>
</dbReference>
<protein>
    <submittedName>
        <fullName evidence="3">Uncharacterized protein</fullName>
    </submittedName>
</protein>
<evidence type="ECO:0000313" key="4">
    <source>
        <dbReference type="Proteomes" id="UP000187404"/>
    </source>
</evidence>
<evidence type="ECO:0000313" key="3">
    <source>
        <dbReference type="EMBL" id="OLR54709.1"/>
    </source>
</evidence>
<comment type="caution">
    <text evidence="3">The sequence shown here is derived from an EMBL/GenBank/DDBJ whole genome shotgun (WGS) entry which is preliminary data.</text>
</comment>
<dbReference type="Gene3D" id="3.10.310.30">
    <property type="match status" value="1"/>
</dbReference>
<dbReference type="InterPro" id="IPR051319">
    <property type="entry name" value="Oligoribo/pAp-PDE_c-di-AMP_PDE"/>
</dbReference>
<dbReference type="EMBL" id="MJIE01000001">
    <property type="protein sequence ID" value="OLR54709.1"/>
    <property type="molecule type" value="Genomic_DNA"/>
</dbReference>
<feature type="domain" description="DHHA1" evidence="2">
    <location>
        <begin position="232"/>
        <end position="316"/>
    </location>
</feature>
<dbReference type="Pfam" id="PF02272">
    <property type="entry name" value="DHHA1"/>
    <property type="match status" value="1"/>
</dbReference>
<dbReference type="Pfam" id="PF01368">
    <property type="entry name" value="DHH"/>
    <property type="match status" value="1"/>
</dbReference>
<name>A0A1Q9JEU2_9FIRM</name>
<accession>A0A1Q9JEU2</accession>
<dbReference type="InterPro" id="IPR003156">
    <property type="entry name" value="DHHA1_dom"/>
</dbReference>
<organism evidence="3 4">
    <name type="scientific">Hornefia porci</name>
    <dbReference type="NCBI Taxonomy" id="2652292"/>
    <lineage>
        <taxon>Bacteria</taxon>
        <taxon>Bacillati</taxon>
        <taxon>Bacillota</taxon>
        <taxon>Clostridia</taxon>
        <taxon>Peptostreptococcales</taxon>
        <taxon>Anaerovoracaceae</taxon>
        <taxon>Hornefia</taxon>
    </lineage>
</organism>
<keyword evidence="4" id="KW-1185">Reference proteome</keyword>
<dbReference type="InterPro" id="IPR001667">
    <property type="entry name" value="DDH_dom"/>
</dbReference>
<feature type="domain" description="DDH" evidence="1">
    <location>
        <begin position="19"/>
        <end position="159"/>
    </location>
</feature>
<dbReference type="AlphaFoldDB" id="A0A1Q9JEU2"/>
<reference evidence="3 4" key="1">
    <citation type="journal article" date="2016" name="Appl. Environ. Microbiol.">
        <title>Function and Phylogeny of Bacterial Butyryl Coenzyme A:Acetate Transferases and Their Diversity in the Proximal Colon of Swine.</title>
        <authorList>
            <person name="Trachsel J."/>
            <person name="Bayles D.O."/>
            <person name="Looft T."/>
            <person name="Levine U.Y."/>
            <person name="Allen H.K."/>
        </authorList>
    </citation>
    <scope>NUCLEOTIDE SEQUENCE [LARGE SCALE GENOMIC DNA]</scope>
    <source>
        <strain evidence="3 4">68-3-10</strain>
    </source>
</reference>
<sequence length="326" mass="35768">MMNNDSLKTISGVLSGAERILLFPHINMDGDALGSAAALCHVLRRMGREAFVLLEDKIPDNLAFLDRGYCTFDADRIGEPDLCVCVDCGDAGRFPKRREAFMRGKTTMCIDHHATSDPFCRYNLIDPGACATGELIYKVICAMGQEIDRETGEALFAAITTDSGNFQYSNTTKETHEIVASLYDSGLDANGVSVKIYETVRLEKLKIRARVLENITLYGGGRLCIGFVTQEMLKETGALMEETEGVVAELRSIDGVQIAVFIKEEEERLCKVSLRAKSVGDVAEITAAFDGGGHKKAAGCTLHCTLREAEEKMRAAALENLERYDK</sequence>
<evidence type="ECO:0000259" key="1">
    <source>
        <dbReference type="Pfam" id="PF01368"/>
    </source>
</evidence>
<gene>
    <name evidence="3" type="ORF">BHK98_00530</name>
</gene>
<dbReference type="PANTHER" id="PTHR47618:SF1">
    <property type="entry name" value="BIFUNCTIONAL OLIGORIBONUCLEASE AND PAP PHOSPHATASE NRNA"/>
    <property type="match status" value="1"/>
</dbReference>
<dbReference type="SUPFAM" id="SSF64182">
    <property type="entry name" value="DHH phosphoesterases"/>
    <property type="match status" value="1"/>
</dbReference>